<keyword evidence="1" id="KW-0472">Membrane</keyword>
<evidence type="ECO:0000256" key="1">
    <source>
        <dbReference type="SAM" id="Phobius"/>
    </source>
</evidence>
<keyword evidence="5" id="KW-1185">Reference proteome</keyword>
<reference evidence="2 4" key="3">
    <citation type="journal article" date="2024" name="Syst. Appl. Microbiol.">
        <title>Helicobacter cappadocius sp. nov., from lizards: The first psychrotrophic Helicobacter species.</title>
        <authorList>
            <person name="Aydin F."/>
            <person name="Tarhane S."/>
            <person name="Karakaya E."/>
            <person name="Abay S."/>
            <person name="Kayman T."/>
            <person name="Guran O."/>
            <person name="Bozkurt E."/>
            <person name="Uzum N."/>
            <person name="Avci A."/>
            <person name="Olgun K."/>
            <person name="Jablonski D."/>
            <person name="Guran C."/>
            <person name="Burcin Saticioglu I."/>
        </authorList>
    </citation>
    <scope>NUCLEOTIDE SEQUENCE [LARGE SCALE GENOMIC DNA]</scope>
    <source>
        <strain evidence="2">Faydin-H75</strain>
        <strain evidence="4">faydin-H76</strain>
    </source>
</reference>
<comment type="caution">
    <text evidence="3">The sequence shown here is derived from an EMBL/GenBank/DDBJ whole genome shotgun (WGS) entry which is preliminary data.</text>
</comment>
<dbReference type="InterPro" id="IPR006385">
    <property type="entry name" value="HAD_hydro_SerB1"/>
</dbReference>
<dbReference type="Pfam" id="PF12710">
    <property type="entry name" value="HAD"/>
    <property type="match status" value="1"/>
</dbReference>
<dbReference type="EMBL" id="JAUYZK010000010">
    <property type="protein sequence ID" value="MDP2539473.1"/>
    <property type="molecule type" value="Genomic_DNA"/>
</dbReference>
<reference evidence="3 5" key="1">
    <citation type="submission" date="2023-07" db="EMBL/GenBank/DDBJ databases">
        <title>Unpublished Manusciprt.</title>
        <authorList>
            <person name="Aydin F."/>
            <person name="Tarhane S."/>
            <person name="Saticioglu I.B."/>
            <person name="Karakaya E."/>
            <person name="Abay S."/>
            <person name="Guran O."/>
            <person name="Bozkurt E."/>
            <person name="Uzum N."/>
            <person name="Olgun K."/>
            <person name="Jablonski D."/>
        </authorList>
    </citation>
    <scope>NUCLEOTIDE SEQUENCE</scope>
    <source>
        <strain evidence="5">faydin-H75</strain>
        <strain evidence="3">Faydin-H76</strain>
    </source>
</reference>
<organism evidence="3 4">
    <name type="scientific">Helicobacter cappadocius</name>
    <dbReference type="NCBI Taxonomy" id="3063998"/>
    <lineage>
        <taxon>Bacteria</taxon>
        <taxon>Pseudomonadati</taxon>
        <taxon>Campylobacterota</taxon>
        <taxon>Epsilonproteobacteria</taxon>
        <taxon>Campylobacterales</taxon>
        <taxon>Helicobacteraceae</taxon>
        <taxon>Helicobacter</taxon>
    </lineage>
</organism>
<protein>
    <submittedName>
        <fullName evidence="3">HAD-IB family hydrolase</fullName>
    </submittedName>
</protein>
<dbReference type="InterPro" id="IPR023214">
    <property type="entry name" value="HAD_sf"/>
</dbReference>
<evidence type="ECO:0000313" key="5">
    <source>
        <dbReference type="Proteomes" id="UP001240777"/>
    </source>
</evidence>
<sequence>MKQNIAFFDFDGTITRRDSLFLFVKFLVGHRKFYWGILIHLHILLGYLMGVLKNSYAKERLSEYFFKGYEGKEFLIECEKFLTILKTTLKDSALERLYWHKQQGDKIVLVSASFEEYLIPLCRELQIDCIGTALEVKNAKLTGRFACANCYGKEKSIRIQNKYDLKDYAKIYAYGDSSGDKEMLALASIENRFYKFFK</sequence>
<dbReference type="Gene3D" id="1.20.1440.100">
    <property type="entry name" value="SG protein - dephosphorylation function"/>
    <property type="match status" value="1"/>
</dbReference>
<dbReference type="GO" id="GO:0016787">
    <property type="term" value="F:hydrolase activity"/>
    <property type="evidence" value="ECO:0007669"/>
    <property type="project" value="UniProtKB-KW"/>
</dbReference>
<accession>A0AA90Q3I0</accession>
<dbReference type="NCBIfam" id="TIGR01490">
    <property type="entry name" value="HAD-SF-IB-hyp1"/>
    <property type="match status" value="1"/>
</dbReference>
<evidence type="ECO:0000313" key="4">
    <source>
        <dbReference type="Proteomes" id="UP001177258"/>
    </source>
</evidence>
<dbReference type="InterPro" id="IPR036412">
    <property type="entry name" value="HAD-like_sf"/>
</dbReference>
<dbReference type="Gene3D" id="3.40.50.1000">
    <property type="entry name" value="HAD superfamily/HAD-like"/>
    <property type="match status" value="1"/>
</dbReference>
<dbReference type="RefSeq" id="WP_305517388.1">
    <property type="nucleotide sequence ID" value="NZ_JAUPEV010000010.1"/>
</dbReference>
<dbReference type="SUPFAM" id="SSF56784">
    <property type="entry name" value="HAD-like"/>
    <property type="match status" value="1"/>
</dbReference>
<evidence type="ECO:0000313" key="3">
    <source>
        <dbReference type="EMBL" id="MDP2539473.1"/>
    </source>
</evidence>
<dbReference type="Proteomes" id="UP001177258">
    <property type="component" value="Unassembled WGS sequence"/>
</dbReference>
<reference evidence="2" key="2">
    <citation type="submission" date="2023-07" db="EMBL/GenBank/DDBJ databases">
        <authorList>
            <person name="Aydin F."/>
            <person name="Tarhane S."/>
            <person name="Saticioglu I.B."/>
            <person name="Karakaya E."/>
            <person name="Abay S."/>
            <person name="Guran O."/>
            <person name="Bozkurt E."/>
            <person name="Uzum N."/>
            <person name="Olgun K."/>
            <person name="Jablonski D."/>
        </authorList>
    </citation>
    <scope>NUCLEOTIDE SEQUENCE</scope>
    <source>
        <strain evidence="2">Faydin-H75</strain>
    </source>
</reference>
<dbReference type="InterPro" id="IPR050582">
    <property type="entry name" value="HAD-like_SerB"/>
</dbReference>
<keyword evidence="3" id="KW-0378">Hydrolase</keyword>
<proteinExistence type="predicted"/>
<dbReference type="NCBIfam" id="TIGR01488">
    <property type="entry name" value="HAD-SF-IB"/>
    <property type="match status" value="1"/>
</dbReference>
<dbReference type="PANTHER" id="PTHR43344">
    <property type="entry name" value="PHOSPHOSERINE PHOSPHATASE"/>
    <property type="match status" value="1"/>
</dbReference>
<keyword evidence="1" id="KW-1133">Transmembrane helix</keyword>
<dbReference type="EMBL" id="JAUPEV010000010">
    <property type="protein sequence ID" value="MDO7253545.1"/>
    <property type="molecule type" value="Genomic_DNA"/>
</dbReference>
<dbReference type="AlphaFoldDB" id="A0AA90Q3I0"/>
<keyword evidence="1" id="KW-0812">Transmembrane</keyword>
<evidence type="ECO:0000313" key="2">
    <source>
        <dbReference type="EMBL" id="MDO7253545.1"/>
    </source>
</evidence>
<gene>
    <name evidence="2" type="ORF">Q5I04_06435</name>
    <name evidence="3" type="ORF">Q5I06_06765</name>
</gene>
<dbReference type="Proteomes" id="UP001240777">
    <property type="component" value="Unassembled WGS sequence"/>
</dbReference>
<feature type="transmembrane region" description="Helical" evidence="1">
    <location>
        <begin position="33"/>
        <end position="52"/>
    </location>
</feature>
<name>A0AA90Q3I0_9HELI</name>